<protein>
    <submittedName>
        <fullName evidence="1">Phage major capsid protein</fullName>
    </submittedName>
</protein>
<organism evidence="1 2">
    <name type="scientific">Streptococcus mitis</name>
    <dbReference type="NCBI Taxonomy" id="28037"/>
    <lineage>
        <taxon>Bacteria</taxon>
        <taxon>Bacillati</taxon>
        <taxon>Bacillota</taxon>
        <taxon>Bacilli</taxon>
        <taxon>Lactobacillales</taxon>
        <taxon>Streptococcaceae</taxon>
        <taxon>Streptococcus</taxon>
        <taxon>Streptococcus mitis group</taxon>
    </lineage>
</organism>
<dbReference type="AlphaFoldDB" id="A0A139PKR3"/>
<evidence type="ECO:0000313" key="2">
    <source>
        <dbReference type="Proteomes" id="UP000070458"/>
    </source>
</evidence>
<sequence>MTDNAMKAGTLFKPELVTELIDKVQGKSVLAKLSAQTPIPFNGVEQFIFNLEGNAH</sequence>
<dbReference type="Proteomes" id="UP000070458">
    <property type="component" value="Unassembled WGS sequence"/>
</dbReference>
<evidence type="ECO:0000313" key="1">
    <source>
        <dbReference type="EMBL" id="KXT90816.1"/>
    </source>
</evidence>
<name>A0A139PKR3_STRMT</name>
<gene>
    <name evidence="1" type="ORF">SMIDD26_01916</name>
</gene>
<dbReference type="PATRIC" id="fig|28037.233.peg.2248"/>
<proteinExistence type="predicted"/>
<dbReference type="EMBL" id="LQOD01000435">
    <property type="protein sequence ID" value="KXT90816.1"/>
    <property type="molecule type" value="Genomic_DNA"/>
</dbReference>
<accession>A0A139PKR3</accession>
<comment type="caution">
    <text evidence="1">The sequence shown here is derived from an EMBL/GenBank/DDBJ whole genome shotgun (WGS) entry which is preliminary data.</text>
</comment>
<reference evidence="1 2" key="1">
    <citation type="submission" date="2016-01" db="EMBL/GenBank/DDBJ databases">
        <title>Highly variable Streptococcus oralis are common among viridans streptococci isolated from primates.</title>
        <authorList>
            <person name="Denapaite D."/>
            <person name="Rieger M."/>
            <person name="Koendgen S."/>
            <person name="Brueckner R."/>
            <person name="Ochigava I."/>
            <person name="Kappeler P."/>
            <person name="Maetz-Rensing K."/>
            <person name="Leendertz F."/>
            <person name="Hakenbeck R."/>
        </authorList>
    </citation>
    <scope>NUCLEOTIDE SEQUENCE [LARGE SCALE GENOMIC DNA]</scope>
    <source>
        <strain evidence="1 2">DD26</strain>
    </source>
</reference>